<dbReference type="GO" id="GO:0005737">
    <property type="term" value="C:cytoplasm"/>
    <property type="evidence" value="ECO:0007669"/>
    <property type="project" value="UniProtKB-ARBA"/>
</dbReference>
<feature type="region of interest" description="Disordered" evidence="2">
    <location>
        <begin position="405"/>
        <end position="440"/>
    </location>
</feature>
<dbReference type="EMBL" id="JOJR01000500">
    <property type="protein sequence ID" value="RCN37072.1"/>
    <property type="molecule type" value="Genomic_DNA"/>
</dbReference>
<comment type="caution">
    <text evidence="4">The sequence shown here is derived from an EMBL/GenBank/DDBJ whole genome shotgun (WGS) entry which is preliminary data.</text>
</comment>
<dbReference type="AlphaFoldDB" id="A0A368FY84"/>
<sequence length="1045" mass="116516">MPVLPEELTEDVLLGDQESDGNARERQIPRVGVMPNSDQNDVQDRHRDALELLHITGLDSAADIERFLDRSIQDSEDMQRLRELFECERNKVVESAQQMKCSESGQEQIICSLREQLETYELQMAELTERVESLGQNRNSEGAVDVNTCDPHVLMAIARRRLREEKGRGTYVGHRELPPGMSGHTEPLVEFMKVSALPEVTPFYGKEKENFKRFVNAFSVKYPSSLWDDRSRIQLFEDFLRKALTMFETLPHSIKNGTFEEVVQAMKERLKVDTNGSCVKAMTQLSSLAIREGQSVAEFCLALEKLVGRAYPDTSPEVVSLQKAEILFWQLAKWERSYCIAETIETSPRGEVYEKVEEVALRLERNRDMAIRMTPPTRCERTRHLGKGNTALKDNTARVFHKRAGIRATSGTETTTDSEERGPVSGSTQNQPMSVKRTVVERGSEREYIQCFKCGRRGHKARDCSISPKQEQRGTAASGKNQENQKGSFSALLDRFLCSSTIAEMDDHAKELFGHKLVVNVEMMNMQVGALLDTGSETSIIPIALFKVARDGNIDIDAYVERIPRIEAVVRNASGQRMQYLDTIRMEVGLDGARRRIAFQVGDGLDRLVILGTNALEQFGIHLVKKKEQAPTIQKDELVVDAKHELVSTQAVVAQRMYVPPGASRNVELRGRPGDKMLWSNNKLVSHGCCTISKEGTVTIPVVNTGTEPMVLQQGQVIGEFSDDECAAEEDNAALSPFFSCPGNGRVNSEHEEFHCTIRGTSFGSVVPDADDVISALPVTTTYSLARYLTIYENEADVHTRRYLMSDHAHFALSVTGVEKAYLYFKSKCDHVARALLKHDGSFIVLTYDGGLKVNVEQLNDLANAGIVHAMNHNWDEVEIRAGFRCYERVIKNLSDDTKILLYDVVKEVYGGIRMYPALKSCVFVSSTSDVPVDAKEWNALASTLASYTRRGTKIIALSGPRGDAAWEWNRNKTITTFEVVKEAAAAMRSNVVIMLGRIPQMSEPCFDGRSLKAGATRIVPCTGGETILRAATGCNCATHKGGAV</sequence>
<dbReference type="SMART" id="SM00343">
    <property type="entry name" value="ZnF_C2HC"/>
    <property type="match status" value="1"/>
</dbReference>
<evidence type="ECO:0000313" key="5">
    <source>
        <dbReference type="Proteomes" id="UP000252519"/>
    </source>
</evidence>
<gene>
    <name evidence="4" type="ORF">ANCCAN_17037</name>
</gene>
<dbReference type="InterPro" id="IPR001878">
    <property type="entry name" value="Znf_CCHC"/>
</dbReference>
<dbReference type="Proteomes" id="UP000252519">
    <property type="component" value="Unassembled WGS sequence"/>
</dbReference>
<dbReference type="GO" id="GO:0008270">
    <property type="term" value="F:zinc ion binding"/>
    <property type="evidence" value="ECO:0007669"/>
    <property type="project" value="UniProtKB-KW"/>
</dbReference>
<dbReference type="SUPFAM" id="SSF50630">
    <property type="entry name" value="Acid proteases"/>
    <property type="match status" value="1"/>
</dbReference>
<organism evidence="4 5">
    <name type="scientific">Ancylostoma caninum</name>
    <name type="common">Dog hookworm</name>
    <dbReference type="NCBI Taxonomy" id="29170"/>
    <lineage>
        <taxon>Eukaryota</taxon>
        <taxon>Metazoa</taxon>
        <taxon>Ecdysozoa</taxon>
        <taxon>Nematoda</taxon>
        <taxon>Chromadorea</taxon>
        <taxon>Rhabditida</taxon>
        <taxon>Rhabditina</taxon>
        <taxon>Rhabditomorpha</taxon>
        <taxon>Strongyloidea</taxon>
        <taxon>Ancylostomatidae</taxon>
        <taxon>Ancylostomatinae</taxon>
        <taxon>Ancylostoma</taxon>
    </lineage>
</organism>
<protein>
    <submittedName>
        <fullName evidence="4">Zinc knuckle</fullName>
    </submittedName>
</protein>
<dbReference type="CDD" id="cd00303">
    <property type="entry name" value="retropepsin_like"/>
    <property type="match status" value="1"/>
</dbReference>
<dbReference type="GO" id="GO:0004190">
    <property type="term" value="F:aspartic-type endopeptidase activity"/>
    <property type="evidence" value="ECO:0007669"/>
    <property type="project" value="InterPro"/>
</dbReference>
<dbReference type="Pfam" id="PF00098">
    <property type="entry name" value="zf-CCHC"/>
    <property type="match status" value="1"/>
</dbReference>
<evidence type="ECO:0000256" key="1">
    <source>
        <dbReference type="PROSITE-ProRule" id="PRU00047"/>
    </source>
</evidence>
<keyword evidence="1" id="KW-0862">Zinc</keyword>
<accession>A0A368FY84</accession>
<dbReference type="InterPro" id="IPR001969">
    <property type="entry name" value="Aspartic_peptidase_AS"/>
</dbReference>
<reference evidence="4 5" key="1">
    <citation type="submission" date="2014-10" db="EMBL/GenBank/DDBJ databases">
        <title>Draft genome of the hookworm Ancylostoma caninum.</title>
        <authorList>
            <person name="Mitreva M."/>
        </authorList>
    </citation>
    <scope>NUCLEOTIDE SEQUENCE [LARGE SCALE GENOMIC DNA]</scope>
    <source>
        <strain evidence="4 5">Baltimore</strain>
    </source>
</reference>
<proteinExistence type="predicted"/>
<feature type="domain" description="CCHC-type" evidence="3">
    <location>
        <begin position="451"/>
        <end position="464"/>
    </location>
</feature>
<dbReference type="InterPro" id="IPR036875">
    <property type="entry name" value="Znf_CCHC_sf"/>
</dbReference>
<dbReference type="PROSITE" id="PS50158">
    <property type="entry name" value="ZF_CCHC"/>
    <property type="match status" value="1"/>
</dbReference>
<dbReference type="OrthoDB" id="5873806at2759"/>
<dbReference type="SUPFAM" id="SSF57756">
    <property type="entry name" value="Retrovirus zinc finger-like domains"/>
    <property type="match status" value="1"/>
</dbReference>
<keyword evidence="5" id="KW-1185">Reference proteome</keyword>
<dbReference type="Gene3D" id="4.10.60.10">
    <property type="entry name" value="Zinc finger, CCHC-type"/>
    <property type="match status" value="1"/>
</dbReference>
<dbReference type="Gene3D" id="2.40.70.10">
    <property type="entry name" value="Acid Proteases"/>
    <property type="match status" value="1"/>
</dbReference>
<dbReference type="GO" id="GO:0006508">
    <property type="term" value="P:proteolysis"/>
    <property type="evidence" value="ECO:0007669"/>
    <property type="project" value="InterPro"/>
</dbReference>
<feature type="compositionally biased region" description="Polar residues" evidence="2">
    <location>
        <begin position="467"/>
        <end position="484"/>
    </location>
</feature>
<keyword evidence="1" id="KW-0479">Metal-binding</keyword>
<dbReference type="STRING" id="29170.A0A368FY84"/>
<evidence type="ECO:0000313" key="4">
    <source>
        <dbReference type="EMBL" id="RCN37072.1"/>
    </source>
</evidence>
<evidence type="ECO:0000259" key="3">
    <source>
        <dbReference type="PROSITE" id="PS50158"/>
    </source>
</evidence>
<name>A0A368FY84_ANCCA</name>
<keyword evidence="1" id="KW-0863">Zinc-finger</keyword>
<evidence type="ECO:0000256" key="2">
    <source>
        <dbReference type="SAM" id="MobiDB-lite"/>
    </source>
</evidence>
<dbReference type="InterPro" id="IPR021109">
    <property type="entry name" value="Peptidase_aspartic_dom_sf"/>
</dbReference>
<feature type="region of interest" description="Disordered" evidence="2">
    <location>
        <begin position="460"/>
        <end position="484"/>
    </location>
</feature>
<feature type="region of interest" description="Disordered" evidence="2">
    <location>
        <begin position="1"/>
        <end position="26"/>
    </location>
</feature>
<dbReference type="PROSITE" id="PS00141">
    <property type="entry name" value="ASP_PROTEASE"/>
    <property type="match status" value="1"/>
</dbReference>
<dbReference type="GO" id="GO:0003676">
    <property type="term" value="F:nucleic acid binding"/>
    <property type="evidence" value="ECO:0007669"/>
    <property type="project" value="InterPro"/>
</dbReference>
<dbReference type="GO" id="GO:0019899">
    <property type="term" value="F:enzyme binding"/>
    <property type="evidence" value="ECO:0007669"/>
    <property type="project" value="UniProtKB-ARBA"/>
</dbReference>